<sequence>MNLQLTDKIAIITGGTRGIGAGIARVLASEGVHLALAYRSDTERALQFTRELTAQYGIQAYAIQADVTIPKEVDTFYQKVLTLFPTVHILINNAAGGTPENTPMEELSFDQWKACMNGCLSHVFTMSQAFVKECKKSAHGGHIVNVSAKAAFHSASHNKIPYATAKGAIATLTQRMANDLIEDDIFVNAIVPGYVLSNYYRDPESPQCKAKEKDLRIGWATPEDMGNITAFLCSPLSRQIIGAVIDCSGGTML</sequence>
<dbReference type="Pfam" id="PF00106">
    <property type="entry name" value="adh_short"/>
    <property type="match status" value="1"/>
</dbReference>
<dbReference type="PANTHER" id="PTHR43639">
    <property type="entry name" value="OXIDOREDUCTASE, SHORT-CHAIN DEHYDROGENASE/REDUCTASE FAMILY (AFU_ORTHOLOGUE AFUA_5G02870)"/>
    <property type="match status" value="1"/>
</dbReference>
<dbReference type="Proteomes" id="UP001438008">
    <property type="component" value="Unassembled WGS sequence"/>
</dbReference>
<reference evidence="4 5" key="1">
    <citation type="submission" date="2024-03" db="EMBL/GenBank/DDBJ databases">
        <title>Human intestinal bacterial collection.</title>
        <authorList>
            <person name="Pauvert C."/>
            <person name="Hitch T.C.A."/>
            <person name="Clavel T."/>
        </authorList>
    </citation>
    <scope>NUCLEOTIDE SEQUENCE [LARGE SCALE GENOMIC DNA]</scope>
    <source>
        <strain evidence="4 5">CLA-AA-H132</strain>
    </source>
</reference>
<evidence type="ECO:0000313" key="5">
    <source>
        <dbReference type="Proteomes" id="UP001438008"/>
    </source>
</evidence>
<keyword evidence="2 4" id="KW-0560">Oxidoreductase</keyword>
<evidence type="ECO:0000256" key="2">
    <source>
        <dbReference type="ARBA" id="ARBA00023002"/>
    </source>
</evidence>
<dbReference type="SUPFAM" id="SSF51735">
    <property type="entry name" value="NAD(P)-binding Rossmann-fold domains"/>
    <property type="match status" value="1"/>
</dbReference>
<protein>
    <submittedName>
        <fullName evidence="4">SDR family oxidoreductase</fullName>
        <ecNumber evidence="4">1.-.-.-</ecNumber>
    </submittedName>
</protein>
<dbReference type="EMBL" id="JBBMFE010000004">
    <property type="protein sequence ID" value="MEQ2472084.1"/>
    <property type="molecule type" value="Genomic_DNA"/>
</dbReference>
<dbReference type="PRINTS" id="PR00081">
    <property type="entry name" value="GDHRDH"/>
</dbReference>
<accession>A0ABV1FH01</accession>
<name>A0ABV1FH01_9FIRM</name>
<comment type="caution">
    <text evidence="4">The sequence shown here is derived from an EMBL/GenBank/DDBJ whole genome shotgun (WGS) entry which is preliminary data.</text>
</comment>
<organism evidence="4 5">
    <name type="scientific">Laedolimicola intestinihominis</name>
    <dbReference type="NCBI Taxonomy" id="3133166"/>
    <lineage>
        <taxon>Bacteria</taxon>
        <taxon>Bacillati</taxon>
        <taxon>Bacillota</taxon>
        <taxon>Clostridia</taxon>
        <taxon>Lachnospirales</taxon>
        <taxon>Lachnospiraceae</taxon>
        <taxon>Laedolimicola</taxon>
    </lineage>
</organism>
<gene>
    <name evidence="4" type="ORF">WMO29_06215</name>
</gene>
<dbReference type="RefSeq" id="WP_349164199.1">
    <property type="nucleotide sequence ID" value="NZ_JBBMFE010000004.1"/>
</dbReference>
<dbReference type="InterPro" id="IPR002347">
    <property type="entry name" value="SDR_fam"/>
</dbReference>
<dbReference type="InterPro" id="IPR036291">
    <property type="entry name" value="NAD(P)-bd_dom_sf"/>
</dbReference>
<keyword evidence="5" id="KW-1185">Reference proteome</keyword>
<dbReference type="EC" id="1.-.-.-" evidence="4"/>
<dbReference type="PRINTS" id="PR00080">
    <property type="entry name" value="SDRFAMILY"/>
</dbReference>
<evidence type="ECO:0000256" key="1">
    <source>
        <dbReference type="ARBA" id="ARBA00006484"/>
    </source>
</evidence>
<dbReference type="Gene3D" id="3.40.50.720">
    <property type="entry name" value="NAD(P)-binding Rossmann-like Domain"/>
    <property type="match status" value="1"/>
</dbReference>
<evidence type="ECO:0000313" key="4">
    <source>
        <dbReference type="EMBL" id="MEQ2472084.1"/>
    </source>
</evidence>
<dbReference type="CDD" id="cd05233">
    <property type="entry name" value="SDR_c"/>
    <property type="match status" value="1"/>
</dbReference>
<proteinExistence type="inferred from homology"/>
<evidence type="ECO:0000256" key="3">
    <source>
        <dbReference type="RuleBase" id="RU000363"/>
    </source>
</evidence>
<dbReference type="GO" id="GO:0016491">
    <property type="term" value="F:oxidoreductase activity"/>
    <property type="evidence" value="ECO:0007669"/>
    <property type="project" value="UniProtKB-KW"/>
</dbReference>
<dbReference type="PANTHER" id="PTHR43639:SF1">
    <property type="entry name" value="SHORT-CHAIN DEHYDROGENASE_REDUCTASE FAMILY PROTEIN"/>
    <property type="match status" value="1"/>
</dbReference>
<comment type="similarity">
    <text evidence="1 3">Belongs to the short-chain dehydrogenases/reductases (SDR) family.</text>
</comment>